<accession>A0A2P2M462</accession>
<protein>
    <submittedName>
        <fullName evidence="1">Uncharacterized protein</fullName>
    </submittedName>
</protein>
<organism evidence="1">
    <name type="scientific">Rhizophora mucronata</name>
    <name type="common">Asiatic mangrove</name>
    <dbReference type="NCBI Taxonomy" id="61149"/>
    <lineage>
        <taxon>Eukaryota</taxon>
        <taxon>Viridiplantae</taxon>
        <taxon>Streptophyta</taxon>
        <taxon>Embryophyta</taxon>
        <taxon>Tracheophyta</taxon>
        <taxon>Spermatophyta</taxon>
        <taxon>Magnoliopsida</taxon>
        <taxon>eudicotyledons</taxon>
        <taxon>Gunneridae</taxon>
        <taxon>Pentapetalae</taxon>
        <taxon>rosids</taxon>
        <taxon>fabids</taxon>
        <taxon>Malpighiales</taxon>
        <taxon>Rhizophoraceae</taxon>
        <taxon>Rhizophora</taxon>
    </lineage>
</organism>
<proteinExistence type="predicted"/>
<sequence>MFTLVLFCSGWRCNKHNVRPYTHVCFPPGSHWCCDCPCYIPVSHAQAI</sequence>
<dbReference type="AlphaFoldDB" id="A0A2P2M462"/>
<reference evidence="1" key="1">
    <citation type="submission" date="2018-02" db="EMBL/GenBank/DDBJ databases">
        <title>Rhizophora mucronata_Transcriptome.</title>
        <authorList>
            <person name="Meera S.P."/>
            <person name="Sreeshan A."/>
            <person name="Augustine A."/>
        </authorList>
    </citation>
    <scope>NUCLEOTIDE SEQUENCE</scope>
    <source>
        <tissue evidence="1">Leaf</tissue>
    </source>
</reference>
<evidence type="ECO:0000313" key="1">
    <source>
        <dbReference type="EMBL" id="MBX25026.1"/>
    </source>
</evidence>
<name>A0A2P2M462_RHIMU</name>
<dbReference type="EMBL" id="GGEC01044542">
    <property type="protein sequence ID" value="MBX25026.1"/>
    <property type="molecule type" value="Transcribed_RNA"/>
</dbReference>